<dbReference type="Gene3D" id="3.10.290.10">
    <property type="entry name" value="RNA-binding S4 domain"/>
    <property type="match status" value="1"/>
</dbReference>
<name>A0A2T2WFI9_9FIRM</name>
<dbReference type="GO" id="GO:0000455">
    <property type="term" value="P:enzyme-directed rRNA pseudouridine synthesis"/>
    <property type="evidence" value="ECO:0007669"/>
    <property type="project" value="TreeGrafter"/>
</dbReference>
<dbReference type="SUPFAM" id="SSF55120">
    <property type="entry name" value="Pseudouridine synthase"/>
    <property type="match status" value="1"/>
</dbReference>
<dbReference type="EMBL" id="PXYV01000045">
    <property type="protein sequence ID" value="PSR20993.1"/>
    <property type="molecule type" value="Genomic_DNA"/>
</dbReference>
<dbReference type="AlphaFoldDB" id="A0A2T2WFI9"/>
<comment type="function">
    <text evidence="6">Responsible for synthesis of pseudouridine from uracil.</text>
</comment>
<comment type="caution">
    <text evidence="8">The sequence shown here is derived from an EMBL/GenBank/DDBJ whole genome shotgun (WGS) entry which is preliminary data.</text>
</comment>
<keyword evidence="3 6" id="KW-0413">Isomerase</keyword>
<dbReference type="InterPro" id="IPR050188">
    <property type="entry name" value="RluA_PseudoU_synthase"/>
</dbReference>
<dbReference type="InterPro" id="IPR002942">
    <property type="entry name" value="S4_RNA-bd"/>
</dbReference>
<evidence type="ECO:0000256" key="1">
    <source>
        <dbReference type="ARBA" id="ARBA00000073"/>
    </source>
</evidence>
<organism evidence="8 9">
    <name type="scientific">Sulfobacillus acidophilus</name>
    <dbReference type="NCBI Taxonomy" id="53633"/>
    <lineage>
        <taxon>Bacteria</taxon>
        <taxon>Bacillati</taxon>
        <taxon>Bacillota</taxon>
        <taxon>Clostridia</taxon>
        <taxon>Eubacteriales</taxon>
        <taxon>Clostridiales Family XVII. Incertae Sedis</taxon>
        <taxon>Sulfobacillus</taxon>
    </lineage>
</organism>
<dbReference type="PROSITE" id="PS01129">
    <property type="entry name" value="PSI_RLU"/>
    <property type="match status" value="1"/>
</dbReference>
<dbReference type="InterPro" id="IPR006145">
    <property type="entry name" value="PsdUridine_synth_RsuA/RluA"/>
</dbReference>
<dbReference type="InterPro" id="IPR020103">
    <property type="entry name" value="PsdUridine_synth_cat_dom_sf"/>
</dbReference>
<dbReference type="CDD" id="cd02869">
    <property type="entry name" value="PseudoU_synth_RluA_like"/>
    <property type="match status" value="1"/>
</dbReference>
<dbReference type="GO" id="GO:0003723">
    <property type="term" value="F:RNA binding"/>
    <property type="evidence" value="ECO:0007669"/>
    <property type="project" value="UniProtKB-KW"/>
</dbReference>
<evidence type="ECO:0000259" key="7">
    <source>
        <dbReference type="SMART" id="SM00363"/>
    </source>
</evidence>
<evidence type="ECO:0000256" key="3">
    <source>
        <dbReference type="ARBA" id="ARBA00023235"/>
    </source>
</evidence>
<keyword evidence="5" id="KW-0694">RNA-binding</keyword>
<sequence length="334" mass="37242">MESRSIEVDAGSAGQRLDRFMVKAWPDHSRSFWQRQIDAGQVLVNGKAGKAGHLVKGGQMVTVRWEATEPPQLDLANGPSHWPDWVVYHDAAVIVVNKPRRLVVHPSAGHWDDSVVQQLGFWLSDRDGGMRPGVVHRLDRDTSGLMVIARTPKAREILASAIFARDVVRQYVAVVRGMLTPLNGVIDAPIGRDWNHRLKMAVTQDGRPARTHYRTLAHWPGFSLVQCGLETGRTHQIRVHLAWLGHPVLGDVLYGGRHPMFTQGQLLHAGRLVFYHPVRDELMEFVAPVPEDWRALTHLGTASVREPEVYAGTAEPLTHQWLSSLGVFVVASNS</sequence>
<reference evidence="8 9" key="1">
    <citation type="journal article" date="2014" name="BMC Genomics">
        <title>Comparison of environmental and isolate Sulfobacillus genomes reveals diverse carbon, sulfur, nitrogen, and hydrogen metabolisms.</title>
        <authorList>
            <person name="Justice N.B."/>
            <person name="Norman A."/>
            <person name="Brown C.T."/>
            <person name="Singh A."/>
            <person name="Thomas B.C."/>
            <person name="Banfield J.F."/>
        </authorList>
    </citation>
    <scope>NUCLEOTIDE SEQUENCE [LARGE SCALE GENOMIC DNA]</scope>
    <source>
        <strain evidence="8">AMDSBA3</strain>
    </source>
</reference>
<dbReference type="Proteomes" id="UP000241848">
    <property type="component" value="Unassembled WGS sequence"/>
</dbReference>
<evidence type="ECO:0000313" key="8">
    <source>
        <dbReference type="EMBL" id="PSR20993.1"/>
    </source>
</evidence>
<evidence type="ECO:0000256" key="6">
    <source>
        <dbReference type="RuleBase" id="RU362028"/>
    </source>
</evidence>
<gene>
    <name evidence="8" type="ORF">C7B45_12595</name>
</gene>
<dbReference type="NCBIfam" id="TIGR00005">
    <property type="entry name" value="rluA_subfam"/>
    <property type="match status" value="1"/>
</dbReference>
<comment type="similarity">
    <text evidence="2 6">Belongs to the pseudouridine synthase RluA family.</text>
</comment>
<dbReference type="PANTHER" id="PTHR21600">
    <property type="entry name" value="MITOCHONDRIAL RNA PSEUDOURIDINE SYNTHASE"/>
    <property type="match status" value="1"/>
</dbReference>
<dbReference type="Gene3D" id="3.30.2350.10">
    <property type="entry name" value="Pseudouridine synthase"/>
    <property type="match status" value="1"/>
</dbReference>
<evidence type="ECO:0000256" key="2">
    <source>
        <dbReference type="ARBA" id="ARBA00010876"/>
    </source>
</evidence>
<dbReference type="PANTHER" id="PTHR21600:SF44">
    <property type="entry name" value="RIBOSOMAL LARGE SUBUNIT PSEUDOURIDINE SYNTHASE D"/>
    <property type="match status" value="1"/>
</dbReference>
<accession>A0A2T2WFI9</accession>
<evidence type="ECO:0000313" key="9">
    <source>
        <dbReference type="Proteomes" id="UP000241848"/>
    </source>
</evidence>
<dbReference type="InterPro" id="IPR036986">
    <property type="entry name" value="S4_RNA-bd_sf"/>
</dbReference>
<dbReference type="EC" id="5.4.99.-" evidence="6"/>
<evidence type="ECO:0000256" key="5">
    <source>
        <dbReference type="PROSITE-ProRule" id="PRU00182"/>
    </source>
</evidence>
<dbReference type="Pfam" id="PF01479">
    <property type="entry name" value="S4"/>
    <property type="match status" value="1"/>
</dbReference>
<proteinExistence type="inferred from homology"/>
<dbReference type="GO" id="GO:0120159">
    <property type="term" value="F:rRNA pseudouridine synthase activity"/>
    <property type="evidence" value="ECO:0007669"/>
    <property type="project" value="UniProtKB-ARBA"/>
</dbReference>
<evidence type="ECO:0000256" key="4">
    <source>
        <dbReference type="PIRSR" id="PIRSR606225-1"/>
    </source>
</evidence>
<dbReference type="CDD" id="cd00165">
    <property type="entry name" value="S4"/>
    <property type="match status" value="1"/>
</dbReference>
<protein>
    <recommendedName>
        <fullName evidence="6">Pseudouridine synthase</fullName>
        <ecNumber evidence="6">5.4.99.-</ecNumber>
    </recommendedName>
</protein>
<dbReference type="Pfam" id="PF00849">
    <property type="entry name" value="PseudoU_synth_2"/>
    <property type="match status" value="1"/>
</dbReference>
<dbReference type="SUPFAM" id="SSF55174">
    <property type="entry name" value="Alpha-L RNA-binding motif"/>
    <property type="match status" value="1"/>
</dbReference>
<feature type="active site" evidence="4">
    <location>
        <position position="139"/>
    </location>
</feature>
<dbReference type="PROSITE" id="PS50889">
    <property type="entry name" value="S4"/>
    <property type="match status" value="1"/>
</dbReference>
<dbReference type="SMART" id="SM00363">
    <property type="entry name" value="S4"/>
    <property type="match status" value="1"/>
</dbReference>
<comment type="catalytic activity">
    <reaction evidence="1 6">
        <text>a uridine in RNA = a pseudouridine in RNA</text>
        <dbReference type="Rhea" id="RHEA:48348"/>
        <dbReference type="Rhea" id="RHEA-COMP:12068"/>
        <dbReference type="Rhea" id="RHEA-COMP:12069"/>
        <dbReference type="ChEBI" id="CHEBI:65314"/>
        <dbReference type="ChEBI" id="CHEBI:65315"/>
    </reaction>
</comment>
<feature type="domain" description="RNA-binding S4" evidence="7">
    <location>
        <begin position="15"/>
        <end position="76"/>
    </location>
</feature>
<dbReference type="InterPro" id="IPR006225">
    <property type="entry name" value="PsdUridine_synth_RluC/D"/>
</dbReference>
<dbReference type="InterPro" id="IPR006224">
    <property type="entry name" value="PsdUridine_synth_RluA-like_CS"/>
</dbReference>